<evidence type="ECO:0000259" key="1">
    <source>
        <dbReference type="Pfam" id="PF21787"/>
    </source>
</evidence>
<dbReference type="OMA" id="PENEVLC"/>
<reference evidence="2" key="1">
    <citation type="submission" date="2014-05" db="EMBL/GenBank/DDBJ databases">
        <authorList>
            <person name="Chronopoulou M."/>
        </authorList>
    </citation>
    <scope>NUCLEOTIDE SEQUENCE</scope>
    <source>
        <tissue evidence="2">Whole organism</tissue>
    </source>
</reference>
<dbReference type="Pfam" id="PF21787">
    <property type="entry name" value="TNP-like_RNaseH_N"/>
    <property type="match status" value="1"/>
</dbReference>
<name>A0A0K2UKN6_LEPSM</name>
<protein>
    <submittedName>
        <fullName evidence="2">THAP domaincontaining protein 9like [Hydra vulgaris]</fullName>
    </submittedName>
</protein>
<accession>A0A0K2UKN6</accession>
<dbReference type="InterPro" id="IPR048365">
    <property type="entry name" value="TNP-like_RNaseH_N"/>
</dbReference>
<sequence>MIEFDGSKYYGYVDIGTGVPNDSMPPATEVLVLMVVAIHGNWKIHMGNFMIHELCGRGKANLVCTALSKVYDMGIIIPSITCDGPSFNFAMFNSLGVVLCPNNLETTFPHPSNHEIKNSSYI</sequence>
<dbReference type="EMBL" id="HACA01020905">
    <property type="protein sequence ID" value="CDW38266.1"/>
    <property type="molecule type" value="Transcribed_RNA"/>
</dbReference>
<proteinExistence type="predicted"/>
<organism evidence="2">
    <name type="scientific">Lepeophtheirus salmonis</name>
    <name type="common">Salmon louse</name>
    <name type="synonym">Caligus salmonis</name>
    <dbReference type="NCBI Taxonomy" id="72036"/>
    <lineage>
        <taxon>Eukaryota</taxon>
        <taxon>Metazoa</taxon>
        <taxon>Ecdysozoa</taxon>
        <taxon>Arthropoda</taxon>
        <taxon>Crustacea</taxon>
        <taxon>Multicrustacea</taxon>
        <taxon>Hexanauplia</taxon>
        <taxon>Copepoda</taxon>
        <taxon>Siphonostomatoida</taxon>
        <taxon>Caligidae</taxon>
        <taxon>Lepeophtheirus</taxon>
    </lineage>
</organism>
<evidence type="ECO:0000313" key="2">
    <source>
        <dbReference type="EMBL" id="CDW38266.1"/>
    </source>
</evidence>
<dbReference type="OrthoDB" id="7312725at2759"/>
<dbReference type="AlphaFoldDB" id="A0A0K2UKN6"/>
<feature type="domain" description="Transposable element P transposase-like RNase H" evidence="1">
    <location>
        <begin position="2"/>
        <end position="96"/>
    </location>
</feature>